<dbReference type="Gene3D" id="1.20.120.490">
    <property type="entry name" value="Hypothetical protein TM1646-like domain"/>
    <property type="match status" value="1"/>
</dbReference>
<dbReference type="RefSeq" id="WP_051965877.1">
    <property type="nucleotide sequence ID" value="NZ_CP045798.1"/>
</dbReference>
<keyword evidence="3" id="KW-1185">Reference proteome</keyword>
<evidence type="ECO:0000313" key="2">
    <source>
        <dbReference type="EMBL" id="QNB47266.1"/>
    </source>
</evidence>
<name>A0A7G6E5B2_THEFR</name>
<dbReference type="SUPFAM" id="SSF158397">
    <property type="entry name" value="TM1646-like"/>
    <property type="match status" value="1"/>
</dbReference>
<accession>A0A7G6E5B2</accession>
<evidence type="ECO:0000313" key="3">
    <source>
        <dbReference type="Proteomes" id="UP000515847"/>
    </source>
</evidence>
<dbReference type="KEGG" id="tfr:BR63_13790"/>
<dbReference type="Proteomes" id="UP000515847">
    <property type="component" value="Chromosome"/>
</dbReference>
<sequence length="150" mass="17654">MRIRNEQKPKNLIASPHIAGRRETRGLHSPEFPDLLNHYSGPDWQLALDEILKKLDEAGQRLAKNFSVYDMKLYKETLKKFLYNTLGRVYDLKEETGWTRQGRPKVYQRIEMINGELEELSRLVLAEQKDSLKILEKMDHIRGLLVDLYS</sequence>
<feature type="region of interest" description="Disordered" evidence="1">
    <location>
        <begin position="1"/>
        <end position="24"/>
    </location>
</feature>
<dbReference type="InterPro" id="IPR005585">
    <property type="entry name" value="DUF327"/>
</dbReference>
<protein>
    <submittedName>
        <fullName evidence="2">DUF327 family protein</fullName>
    </submittedName>
</protein>
<proteinExistence type="predicted"/>
<gene>
    <name evidence="2" type="ORF">BR63_13790</name>
</gene>
<dbReference type="AlphaFoldDB" id="A0A7G6E5B2"/>
<reference evidence="2 3" key="1">
    <citation type="journal article" date="2019" name="Front. Microbiol.">
        <title>Thermoanaerosceptrum fracticalcis gen. nov. sp. nov., a Novel Fumarate-Fermenting Microorganism From a Deep Fractured Carbonate Aquifer of the US Great Basin.</title>
        <authorList>
            <person name="Hamilton-Brehm S.D."/>
            <person name="Stewart L.E."/>
            <person name="Zavarin M."/>
            <person name="Caldwell M."/>
            <person name="Lawson P.A."/>
            <person name="Onstott T.C."/>
            <person name="Grzymski J."/>
            <person name="Neveux I."/>
            <person name="Lollar B.S."/>
            <person name="Russell C.E."/>
            <person name="Moser D.P."/>
        </authorList>
    </citation>
    <scope>NUCLEOTIDE SEQUENCE [LARGE SCALE GENOMIC DNA]</scope>
    <source>
        <strain evidence="2 3">DRI-13</strain>
    </source>
</reference>
<dbReference type="EMBL" id="CP045798">
    <property type="protein sequence ID" value="QNB47266.1"/>
    <property type="molecule type" value="Genomic_DNA"/>
</dbReference>
<dbReference type="OrthoDB" id="1680946at2"/>
<evidence type="ECO:0000256" key="1">
    <source>
        <dbReference type="SAM" id="MobiDB-lite"/>
    </source>
</evidence>
<dbReference type="Pfam" id="PF03885">
    <property type="entry name" value="DUF327"/>
    <property type="match status" value="1"/>
</dbReference>
<organism evidence="2 3">
    <name type="scientific">Thermanaerosceptrum fracticalcis</name>
    <dbReference type="NCBI Taxonomy" id="1712410"/>
    <lineage>
        <taxon>Bacteria</taxon>
        <taxon>Bacillati</taxon>
        <taxon>Bacillota</taxon>
        <taxon>Clostridia</taxon>
        <taxon>Eubacteriales</taxon>
        <taxon>Peptococcaceae</taxon>
        <taxon>Thermanaerosceptrum</taxon>
    </lineage>
</organism>
<dbReference type="InterPro" id="IPR024042">
    <property type="entry name" value="TM1646-like_dom_sf"/>
</dbReference>